<organism evidence="1 2">
    <name type="scientific">Christiangramia antarctica</name>
    <dbReference type="NCBI Taxonomy" id="2058158"/>
    <lineage>
        <taxon>Bacteria</taxon>
        <taxon>Pseudomonadati</taxon>
        <taxon>Bacteroidota</taxon>
        <taxon>Flavobacteriia</taxon>
        <taxon>Flavobacteriales</taxon>
        <taxon>Flavobacteriaceae</taxon>
        <taxon>Christiangramia</taxon>
    </lineage>
</organism>
<protein>
    <submittedName>
        <fullName evidence="1">Uncharacterized protein</fullName>
    </submittedName>
</protein>
<reference evidence="2" key="1">
    <citation type="journal article" date="2019" name="Int. J. Syst. Evol. Microbiol.">
        <title>The Global Catalogue of Microorganisms (GCM) 10K type strain sequencing project: providing services to taxonomists for standard genome sequencing and annotation.</title>
        <authorList>
            <consortium name="The Broad Institute Genomics Platform"/>
            <consortium name="The Broad Institute Genome Sequencing Center for Infectious Disease"/>
            <person name="Wu L."/>
            <person name="Ma J."/>
        </authorList>
    </citation>
    <scope>NUCLEOTIDE SEQUENCE [LARGE SCALE GENOMIC DNA]</scope>
    <source>
        <strain evidence="2">KCTC 52925</strain>
    </source>
</reference>
<evidence type="ECO:0000313" key="2">
    <source>
        <dbReference type="Proteomes" id="UP001597438"/>
    </source>
</evidence>
<name>A0ABW5XA56_9FLAO</name>
<dbReference type="RefSeq" id="WP_378213180.1">
    <property type="nucleotide sequence ID" value="NZ_JBHUOJ010000033.1"/>
</dbReference>
<evidence type="ECO:0000313" key="1">
    <source>
        <dbReference type="EMBL" id="MFD2834564.1"/>
    </source>
</evidence>
<accession>A0ABW5XA56</accession>
<dbReference type="EMBL" id="JBHUOJ010000033">
    <property type="protein sequence ID" value="MFD2834564.1"/>
    <property type="molecule type" value="Genomic_DNA"/>
</dbReference>
<keyword evidence="2" id="KW-1185">Reference proteome</keyword>
<comment type="caution">
    <text evidence="1">The sequence shown here is derived from an EMBL/GenBank/DDBJ whole genome shotgun (WGS) entry which is preliminary data.</text>
</comment>
<gene>
    <name evidence="1" type="ORF">ACFSYS_14830</name>
</gene>
<dbReference type="Proteomes" id="UP001597438">
    <property type="component" value="Unassembled WGS sequence"/>
</dbReference>
<proteinExistence type="predicted"/>
<sequence length="44" mass="5184">MIVDQKVDETSYEFTIKRKDGEIIVPETGAYYIQKIPFSEFIIK</sequence>